<accession>A0A1U9KFF4</accession>
<evidence type="ECO:0000313" key="1">
    <source>
        <dbReference type="EMBL" id="AQS84535.1"/>
    </source>
</evidence>
<proteinExistence type="predicted"/>
<dbReference type="Proteomes" id="UP000188937">
    <property type="component" value="Chromosome"/>
</dbReference>
<dbReference type="KEGG" id="aace:A0U92_06795"/>
<evidence type="ECO:0000313" key="2">
    <source>
        <dbReference type="Proteomes" id="UP000188937"/>
    </source>
</evidence>
<protein>
    <submittedName>
        <fullName evidence="1">Uncharacterized protein</fullName>
    </submittedName>
</protein>
<dbReference type="AlphaFoldDB" id="A0A1U9KFF4"/>
<reference evidence="1 2" key="1">
    <citation type="submission" date="2016-03" db="EMBL/GenBank/DDBJ databases">
        <title>Acetic acid bacteria sequencing.</title>
        <authorList>
            <person name="Brandt J."/>
            <person name="Jakob F."/>
            <person name="Vogel R.F."/>
        </authorList>
    </citation>
    <scope>NUCLEOTIDE SEQUENCE [LARGE SCALE GENOMIC DNA]</scope>
    <source>
        <strain evidence="1 2">TMW2.1153</strain>
    </source>
</reference>
<dbReference type="EMBL" id="CP014692">
    <property type="protein sequence ID" value="AQS84535.1"/>
    <property type="molecule type" value="Genomic_DNA"/>
</dbReference>
<organism evidence="1 2">
    <name type="scientific">Acetobacter aceti</name>
    <dbReference type="NCBI Taxonomy" id="435"/>
    <lineage>
        <taxon>Bacteria</taxon>
        <taxon>Pseudomonadati</taxon>
        <taxon>Pseudomonadota</taxon>
        <taxon>Alphaproteobacteria</taxon>
        <taxon>Acetobacterales</taxon>
        <taxon>Acetobacteraceae</taxon>
        <taxon>Acetobacter</taxon>
        <taxon>Acetobacter subgen. Acetobacter</taxon>
    </lineage>
</organism>
<gene>
    <name evidence="1" type="ORF">A0U92_06795</name>
</gene>
<sequence>METSRTSGKWSQALRSGLFKSITRGRGSLSSCVSPNGLLKHNIALKMDDIATATISYEKAGQILH</sequence>
<keyword evidence="2" id="KW-1185">Reference proteome</keyword>
<name>A0A1U9KFF4_ACEAC</name>